<organism evidence="1 2">
    <name type="scientific">Burkholderia ubonensis</name>
    <dbReference type="NCBI Taxonomy" id="101571"/>
    <lineage>
        <taxon>Bacteria</taxon>
        <taxon>Pseudomonadati</taxon>
        <taxon>Pseudomonadota</taxon>
        <taxon>Betaproteobacteria</taxon>
        <taxon>Burkholderiales</taxon>
        <taxon>Burkholderiaceae</taxon>
        <taxon>Burkholderia</taxon>
        <taxon>Burkholderia cepacia complex</taxon>
    </lineage>
</organism>
<evidence type="ECO:0000313" key="1">
    <source>
        <dbReference type="EMBL" id="KWA84151.1"/>
    </source>
</evidence>
<gene>
    <name evidence="1" type="ORF">WL29_22575</name>
</gene>
<proteinExistence type="predicted"/>
<accession>A0A119HFM9</accession>
<dbReference type="Proteomes" id="UP000060630">
    <property type="component" value="Unassembled WGS sequence"/>
</dbReference>
<name>A0A119HFM9_9BURK</name>
<dbReference type="EMBL" id="LPHD01000049">
    <property type="protein sequence ID" value="KWA84151.1"/>
    <property type="molecule type" value="Genomic_DNA"/>
</dbReference>
<reference evidence="1 2" key="1">
    <citation type="submission" date="2015-11" db="EMBL/GenBank/DDBJ databases">
        <title>Expanding the genomic diversity of Burkholderia species for the development of highly accurate diagnostics.</title>
        <authorList>
            <person name="Sahl J."/>
            <person name="Keim P."/>
            <person name="Wagner D."/>
        </authorList>
    </citation>
    <scope>NUCLEOTIDE SEQUENCE [LARGE SCALE GENOMIC DNA]</scope>
    <source>
        <strain evidence="1 2">MSMB2087WGS</strain>
    </source>
</reference>
<sequence length="343" mass="38914">MKTLTADINLDEEVAHLAEFISQKWTPIANIQALFTEIRDSALHAARGWFDQHEVWELATELEDTRAKKLQSSLNLSFDASVELHDALCTLLHGIGRSAKDLRDAGMALDGDWDYERRVRVIEQQLLLKYPDLAGARPLGWAELEKGYCDFDGQEEYDPHPDRELFKGALVQGTFSMDFTYRVALPYVMYDEKCQSRKASTVLVGSVFAHFLGIAEFLNTQKLKHDLVAALPNLDEPGMLFGRNLVTANPFLMVMFEQMKPCPSRESFEACLAKRAEYEALSDEEKAKCKVNRDAVIQQMLARLKDPTREAAQRQKDAEEKQQRVTLLRAALALRSVFSPISK</sequence>
<dbReference type="RefSeq" id="WP_060192548.1">
    <property type="nucleotide sequence ID" value="NZ_LPHD01000049.1"/>
</dbReference>
<evidence type="ECO:0000313" key="2">
    <source>
        <dbReference type="Proteomes" id="UP000060630"/>
    </source>
</evidence>
<dbReference type="AlphaFoldDB" id="A0A119HFM9"/>
<comment type="caution">
    <text evidence="1">The sequence shown here is derived from an EMBL/GenBank/DDBJ whole genome shotgun (WGS) entry which is preliminary data.</text>
</comment>
<protein>
    <submittedName>
        <fullName evidence="1">Uncharacterized protein</fullName>
    </submittedName>
</protein>